<reference evidence="2" key="2">
    <citation type="submission" date="2023-01" db="EMBL/GenBank/DDBJ databases">
        <authorList>
            <person name="Sun Q."/>
            <person name="Evtushenko L."/>
        </authorList>
    </citation>
    <scope>NUCLEOTIDE SEQUENCE</scope>
    <source>
        <strain evidence="2">VKM Ac-1069</strain>
    </source>
</reference>
<dbReference type="AlphaFoldDB" id="A0A9W6NX29"/>
<dbReference type="Proteomes" id="UP001143463">
    <property type="component" value="Unassembled WGS sequence"/>
</dbReference>
<keyword evidence="3" id="KW-1185">Reference proteome</keyword>
<feature type="region of interest" description="Disordered" evidence="1">
    <location>
        <begin position="1"/>
        <end position="38"/>
    </location>
</feature>
<dbReference type="EMBL" id="BSFQ01000014">
    <property type="protein sequence ID" value="GLL12464.1"/>
    <property type="molecule type" value="Genomic_DNA"/>
</dbReference>
<evidence type="ECO:0000313" key="3">
    <source>
        <dbReference type="Proteomes" id="UP001143463"/>
    </source>
</evidence>
<comment type="caution">
    <text evidence="2">The sequence shown here is derived from an EMBL/GenBank/DDBJ whole genome shotgun (WGS) entry which is preliminary data.</text>
</comment>
<accession>A0A9W6NX29</accession>
<name>A0A9W6NX29_9PSEU</name>
<gene>
    <name evidence="2" type="ORF">GCM10017577_36050</name>
</gene>
<evidence type="ECO:0000313" key="2">
    <source>
        <dbReference type="EMBL" id="GLL12464.1"/>
    </source>
</evidence>
<proteinExistence type="predicted"/>
<evidence type="ECO:0000256" key="1">
    <source>
        <dbReference type="SAM" id="MobiDB-lite"/>
    </source>
</evidence>
<organism evidence="2 3">
    <name type="scientific">Pseudonocardia halophobica</name>
    <dbReference type="NCBI Taxonomy" id="29401"/>
    <lineage>
        <taxon>Bacteria</taxon>
        <taxon>Bacillati</taxon>
        <taxon>Actinomycetota</taxon>
        <taxon>Actinomycetes</taxon>
        <taxon>Pseudonocardiales</taxon>
        <taxon>Pseudonocardiaceae</taxon>
        <taxon>Pseudonocardia</taxon>
    </lineage>
</organism>
<reference evidence="2" key="1">
    <citation type="journal article" date="2014" name="Int. J. Syst. Evol. Microbiol.">
        <title>Complete genome sequence of Corynebacterium casei LMG S-19264T (=DSM 44701T), isolated from a smear-ripened cheese.</title>
        <authorList>
            <consortium name="US DOE Joint Genome Institute (JGI-PGF)"/>
            <person name="Walter F."/>
            <person name="Albersmeier A."/>
            <person name="Kalinowski J."/>
            <person name="Ruckert C."/>
        </authorList>
    </citation>
    <scope>NUCLEOTIDE SEQUENCE</scope>
    <source>
        <strain evidence="2">VKM Ac-1069</strain>
    </source>
</reference>
<protein>
    <submittedName>
        <fullName evidence="2">Uncharacterized protein</fullName>
    </submittedName>
</protein>
<sequence length="73" mass="8468">MTPLAFRRGSVTIQKIGSSHRARDRRQALTTKKNPDGKEEMTTFWTTVRSSVRRFDDWTLHAFNPQYPVGSRS</sequence>